<dbReference type="AlphaFoldDB" id="A0A917WPQ9"/>
<evidence type="ECO:0000259" key="4">
    <source>
        <dbReference type="PROSITE" id="PS50995"/>
    </source>
</evidence>
<dbReference type="InterPro" id="IPR036457">
    <property type="entry name" value="PPM-type-like_dom_sf"/>
</dbReference>
<proteinExistence type="predicted"/>
<dbReference type="InterPro" id="IPR036390">
    <property type="entry name" value="WH_DNA-bd_sf"/>
</dbReference>
<keyword evidence="3" id="KW-0804">Transcription</keyword>
<dbReference type="GO" id="GO:0003700">
    <property type="term" value="F:DNA-binding transcription factor activity"/>
    <property type="evidence" value="ECO:0007669"/>
    <property type="project" value="InterPro"/>
</dbReference>
<comment type="caution">
    <text evidence="5">The sequence shown here is derived from an EMBL/GenBank/DDBJ whole genome shotgun (WGS) entry which is preliminary data.</text>
</comment>
<dbReference type="InterPro" id="IPR001932">
    <property type="entry name" value="PPM-type_phosphatase-like_dom"/>
</dbReference>
<dbReference type="InterPro" id="IPR000835">
    <property type="entry name" value="HTH_MarR-typ"/>
</dbReference>
<sequence length="543" mass="58082">MDEHVRDTLVGLSAVVADRYARAAEAVERAVTPAQLSMIVHLRRRQSASISVIAEASVVSVSTASRWADRLQGLGLVTRTPAEQDRREVELRLTALGRQLAQRWDDARVAIWEDLLGHLSVEDRNRVVESLDRFASGPAASAASGAGPGRPAAPAVSDGVWALERRLATAAPDDIPDETVHFVRSAVDAQECVLRVLTFDGRFLHVAAWARSEAAGVAGDVRPPSDETVDRGAAGTALRTGEPTLESVGEHTVAHLPLTADRRLGVLSVTFGAEPGPGPTDLLAALAPTAAVHLDEAASASRRLELAARTRAWTVGAEMQARQLGPRRTVTHGIHIAAHVEPSYDGCTDSHDTEIVRRDGFTAIDLAVLDVAVDRYTAPLITGLALAALRHARTMGCDPAEQAALVDEAVFRHFRGEATVAMLLLRLTVQPWSVHVVASDGIDVLEQDDSLTRLRLPRHDPAGLTGETSYRATPLDVGRGGRLIVLGDGFARHSAAGQRAEDIARRARSLSPDEVVRLVTADLLDRTQQDGPSEDATILCIDT</sequence>
<protein>
    <recommendedName>
        <fullName evidence="4">HTH marR-type domain-containing protein</fullName>
    </recommendedName>
</protein>
<dbReference type="PANTHER" id="PTHR42756">
    <property type="entry name" value="TRANSCRIPTIONAL REGULATOR, MARR"/>
    <property type="match status" value="1"/>
</dbReference>
<dbReference type="RefSeq" id="WP_188945010.1">
    <property type="nucleotide sequence ID" value="NZ_BMNA01000023.1"/>
</dbReference>
<evidence type="ECO:0000256" key="2">
    <source>
        <dbReference type="ARBA" id="ARBA00023125"/>
    </source>
</evidence>
<dbReference type="EMBL" id="BMNA01000023">
    <property type="protein sequence ID" value="GGM19145.1"/>
    <property type="molecule type" value="Genomic_DNA"/>
</dbReference>
<dbReference type="GO" id="GO:0003677">
    <property type="term" value="F:DNA binding"/>
    <property type="evidence" value="ECO:0007669"/>
    <property type="project" value="UniProtKB-KW"/>
</dbReference>
<evidence type="ECO:0000313" key="5">
    <source>
        <dbReference type="EMBL" id="GGM19145.1"/>
    </source>
</evidence>
<keyword evidence="2" id="KW-0238">DNA-binding</keyword>
<dbReference type="Gene3D" id="1.10.10.10">
    <property type="entry name" value="Winged helix-like DNA-binding domain superfamily/Winged helix DNA-binding domain"/>
    <property type="match status" value="1"/>
</dbReference>
<dbReference type="Pfam" id="PF07228">
    <property type="entry name" value="SpoIIE"/>
    <property type="match status" value="1"/>
</dbReference>
<dbReference type="InterPro" id="IPR036388">
    <property type="entry name" value="WH-like_DNA-bd_sf"/>
</dbReference>
<evidence type="ECO:0000256" key="3">
    <source>
        <dbReference type="ARBA" id="ARBA00023163"/>
    </source>
</evidence>
<keyword evidence="6" id="KW-1185">Reference proteome</keyword>
<evidence type="ECO:0000313" key="6">
    <source>
        <dbReference type="Proteomes" id="UP000655208"/>
    </source>
</evidence>
<name>A0A917WPQ9_9ACTN</name>
<dbReference type="SUPFAM" id="SSF46785">
    <property type="entry name" value="Winged helix' DNA-binding domain"/>
    <property type="match status" value="1"/>
</dbReference>
<dbReference type="Gene3D" id="3.60.40.10">
    <property type="entry name" value="PPM-type phosphatase domain"/>
    <property type="match status" value="1"/>
</dbReference>
<keyword evidence="1" id="KW-0805">Transcription regulation</keyword>
<dbReference type="Pfam" id="PF01047">
    <property type="entry name" value="MarR"/>
    <property type="match status" value="1"/>
</dbReference>
<evidence type="ECO:0000256" key="1">
    <source>
        <dbReference type="ARBA" id="ARBA00023015"/>
    </source>
</evidence>
<accession>A0A917WPQ9</accession>
<feature type="domain" description="HTH marR-type" evidence="4">
    <location>
        <begin position="1"/>
        <end position="136"/>
    </location>
</feature>
<dbReference type="SUPFAM" id="SSF55781">
    <property type="entry name" value="GAF domain-like"/>
    <property type="match status" value="1"/>
</dbReference>
<reference evidence="5" key="1">
    <citation type="journal article" date="2014" name="Int. J. Syst. Evol. Microbiol.">
        <title>Complete genome sequence of Corynebacterium casei LMG S-19264T (=DSM 44701T), isolated from a smear-ripened cheese.</title>
        <authorList>
            <consortium name="US DOE Joint Genome Institute (JGI-PGF)"/>
            <person name="Walter F."/>
            <person name="Albersmeier A."/>
            <person name="Kalinowski J."/>
            <person name="Ruckert C."/>
        </authorList>
    </citation>
    <scope>NUCLEOTIDE SEQUENCE</scope>
    <source>
        <strain evidence="5">CGMCC 4.7308</strain>
    </source>
</reference>
<dbReference type="Proteomes" id="UP000655208">
    <property type="component" value="Unassembled WGS sequence"/>
</dbReference>
<dbReference type="PROSITE" id="PS50995">
    <property type="entry name" value="HTH_MARR_2"/>
    <property type="match status" value="1"/>
</dbReference>
<dbReference type="SMART" id="SM00347">
    <property type="entry name" value="HTH_MARR"/>
    <property type="match status" value="1"/>
</dbReference>
<dbReference type="PANTHER" id="PTHR42756:SF1">
    <property type="entry name" value="TRANSCRIPTIONAL REPRESSOR OF EMRAB OPERON"/>
    <property type="match status" value="1"/>
</dbReference>
<reference evidence="5" key="2">
    <citation type="submission" date="2020-09" db="EMBL/GenBank/DDBJ databases">
        <authorList>
            <person name="Sun Q."/>
            <person name="Zhou Y."/>
        </authorList>
    </citation>
    <scope>NUCLEOTIDE SEQUENCE</scope>
    <source>
        <strain evidence="5">CGMCC 4.7308</strain>
    </source>
</reference>
<organism evidence="5 6">
    <name type="scientific">Nakamurella endophytica</name>
    <dbReference type="NCBI Taxonomy" id="1748367"/>
    <lineage>
        <taxon>Bacteria</taxon>
        <taxon>Bacillati</taxon>
        <taxon>Actinomycetota</taxon>
        <taxon>Actinomycetes</taxon>
        <taxon>Nakamurellales</taxon>
        <taxon>Nakamurellaceae</taxon>
        <taxon>Nakamurella</taxon>
    </lineage>
</organism>
<gene>
    <name evidence="5" type="ORF">GCM10011594_43990</name>
</gene>